<organism evidence="1 2">
    <name type="scientific">Legionella fallonii LLAP-10</name>
    <dbReference type="NCBI Taxonomy" id="1212491"/>
    <lineage>
        <taxon>Bacteria</taxon>
        <taxon>Pseudomonadati</taxon>
        <taxon>Pseudomonadota</taxon>
        <taxon>Gammaproteobacteria</taxon>
        <taxon>Legionellales</taxon>
        <taxon>Legionellaceae</taxon>
        <taxon>Legionella</taxon>
    </lineage>
</organism>
<sequence length="40" mass="4548">MLDSKKSDIQCTLDSIFYIPSSQLTDDSLIGFLLFSDFKD</sequence>
<keyword evidence="2" id="KW-1185">Reference proteome</keyword>
<evidence type="ECO:0000313" key="1">
    <source>
        <dbReference type="EMBL" id="CEG56273.1"/>
    </source>
</evidence>
<reference evidence="2" key="1">
    <citation type="submission" date="2014-09" db="EMBL/GenBank/DDBJ databases">
        <authorList>
            <person name="Gomez-Valero L."/>
        </authorList>
    </citation>
    <scope>NUCLEOTIDE SEQUENCE [LARGE SCALE GENOMIC DNA]</scope>
    <source>
        <strain evidence="2">ATCC700992</strain>
    </source>
</reference>
<accession>A0A098G1B6</accession>
<dbReference type="Proteomes" id="UP000032430">
    <property type="component" value="Chromosome I"/>
</dbReference>
<dbReference type="HOGENOM" id="CLU_3291781_0_0_6"/>
<evidence type="ECO:0000313" key="2">
    <source>
        <dbReference type="Proteomes" id="UP000032430"/>
    </source>
</evidence>
<dbReference type="EMBL" id="LN614827">
    <property type="protein sequence ID" value="CEG56273.1"/>
    <property type="molecule type" value="Genomic_DNA"/>
</dbReference>
<name>A0A098G1B6_9GAMM</name>
<protein>
    <submittedName>
        <fullName evidence="1">Uncharacterized protein</fullName>
    </submittedName>
</protein>
<proteinExistence type="predicted"/>
<dbReference type="AlphaFoldDB" id="A0A098G1B6"/>
<gene>
    <name evidence="1" type="ORF">LFA_4009</name>
</gene>
<dbReference type="KEGG" id="lfa:LFA_4009"/>